<dbReference type="RefSeq" id="WP_005741781.1">
    <property type="nucleotide sequence ID" value="NZ_CP031226.1"/>
</dbReference>
<feature type="signal peptide" evidence="1">
    <location>
        <begin position="1"/>
        <end position="21"/>
    </location>
</feature>
<reference evidence="2 3" key="1">
    <citation type="journal article" date="2011" name="PLoS Pathog.">
        <title>Dynamic evolution of pathogenicity revealed by sequencing and comparative genomics of 19 Pseudomonas syringae isolates.</title>
        <authorList>
            <person name="Baltrus D.A."/>
            <person name="Nishimura M.T."/>
            <person name="Romanchuk A."/>
            <person name="Chang J.H."/>
            <person name="Mukhtar M.S."/>
            <person name="Cherkis K."/>
            <person name="Roach J."/>
            <person name="Grant S.R."/>
            <person name="Jones C.D."/>
            <person name="Dangl J.L."/>
        </authorList>
    </citation>
    <scope>NUCLEOTIDE SEQUENCE [LARGE SCALE GENOMIC DNA]</scope>
    <source>
        <strain evidence="2 3">M301315</strain>
    </source>
</reference>
<dbReference type="EMBL" id="CP031226">
    <property type="protein sequence ID" value="AXH59908.1"/>
    <property type="molecule type" value="Genomic_DNA"/>
</dbReference>
<name>A0AAD0PW81_PSEAV</name>
<proteinExistence type="predicted"/>
<organism evidence="2 3">
    <name type="scientific">Pseudomonas amygdali pv. lachrymans str. M301315</name>
    <dbReference type="NCBI Taxonomy" id="629260"/>
    <lineage>
        <taxon>Bacteria</taxon>
        <taxon>Pseudomonadati</taxon>
        <taxon>Pseudomonadota</taxon>
        <taxon>Gammaproteobacteria</taxon>
        <taxon>Pseudomonadales</taxon>
        <taxon>Pseudomonadaceae</taxon>
        <taxon>Pseudomonas</taxon>
        <taxon>Pseudomonas amygdali</taxon>
    </lineage>
</organism>
<dbReference type="Proteomes" id="UP000006426">
    <property type="component" value="Plasmid pmppla107"/>
</dbReference>
<evidence type="ECO:0000313" key="3">
    <source>
        <dbReference type="Proteomes" id="UP000006426"/>
    </source>
</evidence>
<feature type="chain" id="PRO_5042212367" evidence="1">
    <location>
        <begin position="22"/>
        <end position="270"/>
    </location>
</feature>
<keyword evidence="1" id="KW-0732">Signal</keyword>
<keyword evidence="2" id="KW-0614">Plasmid</keyword>
<protein>
    <submittedName>
        <fullName evidence="2">Uncharacterized protein</fullName>
    </submittedName>
</protein>
<gene>
    <name evidence="2" type="ORF">PLA107_032295</name>
</gene>
<evidence type="ECO:0000313" key="2">
    <source>
        <dbReference type="EMBL" id="AXH59908.1"/>
    </source>
</evidence>
<geneLocation type="plasmid" evidence="3">
    <name>pmppla107</name>
</geneLocation>
<dbReference type="GeneID" id="39474535"/>
<dbReference type="AlphaFoldDB" id="A0AAD0PW81"/>
<accession>A0AAD0PW81</accession>
<evidence type="ECO:0000256" key="1">
    <source>
        <dbReference type="SAM" id="SignalP"/>
    </source>
</evidence>
<sequence>MSKIALLPLCVALILSGSAYANNVIRVNAPISEAETHWEPTEPGYSEWEATSLMYGCTGATPSTDAYVQGQSFRQTKTGCSQDFERTRYPQDINTVTGKLRPHGAGTVESKTESGLSYQVDALGSRIESEIIYGAGAGTRGGSGRFAGIYARKGELDIGTLQMTAAGDRVLAYMYRNNASTICQFRFGTTGPEGWITGGGNTKPSMVTNVKQYTKAELYLADGTKYGTYAFGNASSSSEGGSIRTTNVPCAAIDAFYANTSYFIKVVLLQ</sequence>